<feature type="compositionally biased region" description="Acidic residues" evidence="1">
    <location>
        <begin position="96"/>
        <end position="112"/>
    </location>
</feature>
<keyword evidence="2" id="KW-0472">Membrane</keyword>
<keyword evidence="2" id="KW-1133">Transmembrane helix</keyword>
<proteinExistence type="predicted"/>
<evidence type="ECO:0000313" key="3">
    <source>
        <dbReference type="EMBL" id="SFE70339.1"/>
    </source>
</evidence>
<accession>A0A1I2CPN8</accession>
<dbReference type="EMBL" id="FONZ01000001">
    <property type="protein sequence ID" value="SFE70339.1"/>
    <property type="molecule type" value="Genomic_DNA"/>
</dbReference>
<evidence type="ECO:0000256" key="2">
    <source>
        <dbReference type="SAM" id="Phobius"/>
    </source>
</evidence>
<gene>
    <name evidence="3" type="ORF">SAMN04488035_0218</name>
</gene>
<evidence type="ECO:0000313" key="4">
    <source>
        <dbReference type="Proteomes" id="UP000198520"/>
    </source>
</evidence>
<dbReference type="Proteomes" id="UP000198520">
    <property type="component" value="Unassembled WGS sequence"/>
</dbReference>
<protein>
    <submittedName>
        <fullName evidence="3">Uncharacterized protein</fullName>
    </submittedName>
</protein>
<name>A0A1I2CPN8_9MICO</name>
<reference evidence="4" key="1">
    <citation type="submission" date="2016-10" db="EMBL/GenBank/DDBJ databases">
        <authorList>
            <person name="Varghese N."/>
            <person name="Submissions S."/>
        </authorList>
    </citation>
    <scope>NUCLEOTIDE SEQUENCE [LARGE SCALE GENOMIC DNA]</scope>
    <source>
        <strain evidence="4">DSM 19083</strain>
    </source>
</reference>
<sequence>MGTVTRPVGPLPPRVYWVRRLVALVVVVVVLVVAFAVVRALTAGDAAQGSDTGGEVSAAPDGSGSSGGADDDGDAGAADGGADGAADGGAEKGEGDTDAGADGEAPADEEPAAGDAPDGAATPECAKADVAVALRSDASTYAAKADPVFTMDVTNVGDAPCLVDVTDDTRELLIVSGPARVWSSADCNDPDARLLLLSPGQVDSQELTWSRVRSDEKCAASDVVAAPGTYRATLSLLGRATDELVFVLG</sequence>
<dbReference type="RefSeq" id="WP_093374267.1">
    <property type="nucleotide sequence ID" value="NZ_BNAN01000001.1"/>
</dbReference>
<keyword evidence="2" id="KW-0812">Transmembrane</keyword>
<feature type="region of interest" description="Disordered" evidence="1">
    <location>
        <begin position="46"/>
        <end position="122"/>
    </location>
</feature>
<organism evidence="3 4">
    <name type="scientific">Flavimobilis marinus</name>
    <dbReference type="NCBI Taxonomy" id="285351"/>
    <lineage>
        <taxon>Bacteria</taxon>
        <taxon>Bacillati</taxon>
        <taxon>Actinomycetota</taxon>
        <taxon>Actinomycetes</taxon>
        <taxon>Micrococcales</taxon>
        <taxon>Jonesiaceae</taxon>
        <taxon>Flavimobilis</taxon>
    </lineage>
</organism>
<evidence type="ECO:0000256" key="1">
    <source>
        <dbReference type="SAM" id="MobiDB-lite"/>
    </source>
</evidence>
<feature type="compositionally biased region" description="Gly residues" evidence="1">
    <location>
        <begin position="78"/>
        <end position="87"/>
    </location>
</feature>
<dbReference type="OrthoDB" id="5189092at2"/>
<feature type="transmembrane region" description="Helical" evidence="2">
    <location>
        <begin position="21"/>
        <end position="41"/>
    </location>
</feature>
<dbReference type="STRING" id="285351.SAMN04488035_0218"/>
<keyword evidence="4" id="KW-1185">Reference proteome</keyword>
<dbReference type="AlphaFoldDB" id="A0A1I2CPN8"/>